<dbReference type="EMBL" id="MN739831">
    <property type="protein sequence ID" value="QHT73714.1"/>
    <property type="molecule type" value="Genomic_DNA"/>
</dbReference>
<accession>A0A6C0GZH2</accession>
<organism evidence="1">
    <name type="scientific">viral metagenome</name>
    <dbReference type="NCBI Taxonomy" id="1070528"/>
    <lineage>
        <taxon>unclassified sequences</taxon>
        <taxon>metagenomes</taxon>
        <taxon>organismal metagenomes</taxon>
    </lineage>
</organism>
<name>A0A6C0GZH2_9ZZZZ</name>
<sequence length="96" mass="11293">MDFFSIILSDSGHFNLYQELLLEKNISINSISFRIDPNLINLFNLYGNKICKNCILRKENVPNEMLSKDIIIKIEPNGKEILEFYECNGDVIMKYW</sequence>
<proteinExistence type="predicted"/>
<evidence type="ECO:0000313" key="1">
    <source>
        <dbReference type="EMBL" id="QHT73714.1"/>
    </source>
</evidence>
<protein>
    <submittedName>
        <fullName evidence="1">Uncharacterized protein</fullName>
    </submittedName>
</protein>
<dbReference type="AlphaFoldDB" id="A0A6C0GZH2"/>
<reference evidence="1" key="1">
    <citation type="journal article" date="2020" name="Nature">
        <title>Giant virus diversity and host interactions through global metagenomics.</title>
        <authorList>
            <person name="Schulz F."/>
            <person name="Roux S."/>
            <person name="Paez-Espino D."/>
            <person name="Jungbluth S."/>
            <person name="Walsh D.A."/>
            <person name="Denef V.J."/>
            <person name="McMahon K.D."/>
            <person name="Konstantinidis K.T."/>
            <person name="Eloe-Fadrosh E.A."/>
            <person name="Kyrpides N.C."/>
            <person name="Woyke T."/>
        </authorList>
    </citation>
    <scope>NUCLEOTIDE SEQUENCE</scope>
    <source>
        <strain evidence="1">GVMAG-M-3300023179-4</strain>
    </source>
</reference>